<proteinExistence type="predicted"/>
<dbReference type="HOGENOM" id="CLU_2804466_0_0_11"/>
<reference evidence="1 2" key="1">
    <citation type="journal article" date="2013" name="ISME J.">
        <title>Metabolic model for the filamentous 'Candidatus Microthrix parvicella' based on genomic and metagenomic analyses.</title>
        <authorList>
            <person name="Jon McIlroy S."/>
            <person name="Kristiansen R."/>
            <person name="Albertsen M."/>
            <person name="Michael Karst S."/>
            <person name="Rossetti S."/>
            <person name="Lund Nielsen J."/>
            <person name="Tandoi V."/>
            <person name="James Seviour R."/>
            <person name="Nielsen P.H."/>
        </authorList>
    </citation>
    <scope>NUCLEOTIDE SEQUENCE [LARGE SCALE GENOMIC DNA]</scope>
    <source>
        <strain evidence="1 2">RN1</strain>
    </source>
</reference>
<protein>
    <submittedName>
        <fullName evidence="1">Uncharacterized protein</fullName>
    </submittedName>
</protein>
<organism evidence="1 2">
    <name type="scientific">Candidatus Neomicrothrix parvicella RN1</name>
    <dbReference type="NCBI Taxonomy" id="1229780"/>
    <lineage>
        <taxon>Bacteria</taxon>
        <taxon>Bacillati</taxon>
        <taxon>Actinomycetota</taxon>
        <taxon>Acidimicrobiia</taxon>
        <taxon>Acidimicrobiales</taxon>
        <taxon>Microthrixaceae</taxon>
        <taxon>Candidatus Neomicrothrix</taxon>
    </lineage>
</organism>
<comment type="caution">
    <text evidence="1">The sequence shown here is derived from an EMBL/GenBank/DDBJ whole genome shotgun (WGS) entry which is preliminary data.</text>
</comment>
<gene>
    <name evidence="1" type="ORF">BN381_480023</name>
</gene>
<keyword evidence="2" id="KW-1185">Reference proteome</keyword>
<evidence type="ECO:0000313" key="2">
    <source>
        <dbReference type="Proteomes" id="UP000018291"/>
    </source>
</evidence>
<evidence type="ECO:0000313" key="1">
    <source>
        <dbReference type="EMBL" id="CCM64841.1"/>
    </source>
</evidence>
<dbReference type="AlphaFoldDB" id="R4Z5Z0"/>
<dbReference type="RefSeq" id="WP_012229164.1">
    <property type="nucleotide sequence ID" value="NZ_HG422565.1"/>
</dbReference>
<sequence length="67" mass="7098">MILGLLDGEVTLGWLADEFSVAFGADRGLILTDLIATAQSFGRHGLLLEGGRLEARPLSLLGHDPNP</sequence>
<dbReference type="EMBL" id="CANL01000043">
    <property type="protein sequence ID" value="CCM64841.1"/>
    <property type="molecule type" value="Genomic_DNA"/>
</dbReference>
<accession>R4Z5Z0</accession>
<dbReference type="Proteomes" id="UP000018291">
    <property type="component" value="Unassembled WGS sequence"/>
</dbReference>
<name>R4Z5Z0_9ACTN</name>